<dbReference type="SUPFAM" id="SSF53335">
    <property type="entry name" value="S-adenosyl-L-methionine-dependent methyltransferases"/>
    <property type="match status" value="1"/>
</dbReference>
<dbReference type="InterPro" id="IPR029063">
    <property type="entry name" value="SAM-dependent_MTases_sf"/>
</dbReference>
<evidence type="ECO:0000313" key="2">
    <source>
        <dbReference type="EMBL" id="REC79935.1"/>
    </source>
</evidence>
<sequence length="208" mass="23569">MTDNTWLDRWNDRYSSEEFAYGTEPNNYLKEQLEKLEPGSILFPAEGEGRNAVFAATKGWKVSAFDISNKGKSKAVRLAESQNVVIDYQIGELEALNFQTDQFDTIALIYAHFPAEIKSSVHQMLGRYLRKGGIIIFEAFSKSHLDYVTKNEKVGGPKDIGSLFSIDEIKADFPNYDIIELEEKEIELSEGLFHNGTGSVIRFTGRKR</sequence>
<proteinExistence type="predicted"/>
<dbReference type="InterPro" id="IPR041698">
    <property type="entry name" value="Methyltransf_25"/>
</dbReference>
<feature type="domain" description="Methyltransferase" evidence="1">
    <location>
        <begin position="46"/>
        <end position="133"/>
    </location>
</feature>
<dbReference type="Proteomes" id="UP000257030">
    <property type="component" value="Unassembled WGS sequence"/>
</dbReference>
<keyword evidence="3" id="KW-1185">Reference proteome</keyword>
<dbReference type="Pfam" id="PF13649">
    <property type="entry name" value="Methyltransf_25"/>
    <property type="match status" value="1"/>
</dbReference>
<organism evidence="2 3">
    <name type="scientific">Chryseobacterium elymi</name>
    <dbReference type="NCBI Taxonomy" id="395936"/>
    <lineage>
        <taxon>Bacteria</taxon>
        <taxon>Pseudomonadati</taxon>
        <taxon>Bacteroidota</taxon>
        <taxon>Flavobacteriia</taxon>
        <taxon>Flavobacteriales</taxon>
        <taxon>Weeksellaceae</taxon>
        <taxon>Chryseobacterium group</taxon>
        <taxon>Chryseobacterium</taxon>
    </lineage>
</organism>
<dbReference type="AlphaFoldDB" id="A0A3D9DPI8"/>
<dbReference type="EMBL" id="QNUH01000002">
    <property type="protein sequence ID" value="REC79935.1"/>
    <property type="molecule type" value="Genomic_DNA"/>
</dbReference>
<dbReference type="GO" id="GO:0032259">
    <property type="term" value="P:methylation"/>
    <property type="evidence" value="ECO:0007669"/>
    <property type="project" value="UniProtKB-KW"/>
</dbReference>
<keyword evidence="2" id="KW-0808">Transferase</keyword>
<gene>
    <name evidence="2" type="ORF">DRF60_02830</name>
</gene>
<dbReference type="OrthoDB" id="9804312at2"/>
<name>A0A3D9DPI8_9FLAO</name>
<protein>
    <submittedName>
        <fullName evidence="2">SAM-dependent methyltransferase</fullName>
    </submittedName>
</protein>
<evidence type="ECO:0000313" key="3">
    <source>
        <dbReference type="Proteomes" id="UP000257030"/>
    </source>
</evidence>
<dbReference type="Gene3D" id="3.40.50.150">
    <property type="entry name" value="Vaccinia Virus protein VP39"/>
    <property type="match status" value="1"/>
</dbReference>
<reference evidence="2 3" key="1">
    <citation type="journal article" date="2010" name="Syst. Appl. Microbiol.">
        <title>Four new species of Chryseobacterium from the rhizosphere of coastal sand dune plants, Chryseobacterium elymi sp. nov., Chryseobacterium hagamense sp. nov., Chryseobacterium lathyri sp. nov. and Chryseobacterium rhizosphaerae sp. nov.</title>
        <authorList>
            <person name="Cho S.H."/>
            <person name="Lee K.S."/>
            <person name="Shin D.S."/>
            <person name="Han J.H."/>
            <person name="Park K.S."/>
            <person name="Lee C.H."/>
            <person name="Park K.H."/>
            <person name="Kim S.B."/>
        </authorList>
    </citation>
    <scope>NUCLEOTIDE SEQUENCE [LARGE SCALE GENOMIC DNA]</scope>
    <source>
        <strain evidence="2 3">KCTC 22547</strain>
    </source>
</reference>
<dbReference type="RefSeq" id="WP_116010622.1">
    <property type="nucleotide sequence ID" value="NZ_QNUH01000002.1"/>
</dbReference>
<evidence type="ECO:0000259" key="1">
    <source>
        <dbReference type="Pfam" id="PF13649"/>
    </source>
</evidence>
<dbReference type="GO" id="GO:0008168">
    <property type="term" value="F:methyltransferase activity"/>
    <property type="evidence" value="ECO:0007669"/>
    <property type="project" value="UniProtKB-KW"/>
</dbReference>
<comment type="caution">
    <text evidence="2">The sequence shown here is derived from an EMBL/GenBank/DDBJ whole genome shotgun (WGS) entry which is preliminary data.</text>
</comment>
<keyword evidence="2" id="KW-0489">Methyltransferase</keyword>
<accession>A0A3D9DPI8</accession>